<keyword evidence="3" id="KW-1185">Reference proteome</keyword>
<dbReference type="EMBL" id="BSNZ01000019">
    <property type="protein sequence ID" value="GLQ85602.1"/>
    <property type="molecule type" value="Genomic_DNA"/>
</dbReference>
<comment type="caution">
    <text evidence="2">The sequence shown here is derived from an EMBL/GenBank/DDBJ whole genome shotgun (WGS) entry which is preliminary data.</text>
</comment>
<dbReference type="AlphaFoldDB" id="A0AA37SKZ6"/>
<reference evidence="3" key="1">
    <citation type="journal article" date="2019" name="Int. J. Syst. Evol. Microbiol.">
        <title>The Global Catalogue of Microorganisms (GCM) 10K type strain sequencing project: providing services to taxonomists for standard genome sequencing and annotation.</title>
        <authorList>
            <consortium name="The Broad Institute Genomics Platform"/>
            <consortium name="The Broad Institute Genome Sequencing Center for Infectious Disease"/>
            <person name="Wu L."/>
            <person name="Ma J."/>
        </authorList>
    </citation>
    <scope>NUCLEOTIDE SEQUENCE [LARGE SCALE GENOMIC DNA]</scope>
    <source>
        <strain evidence="3">NBRC 12467</strain>
    </source>
</reference>
<evidence type="ECO:0000256" key="1">
    <source>
        <dbReference type="SAM" id="MobiDB-lite"/>
    </source>
</evidence>
<accession>A0AA37SKZ6</accession>
<name>A0AA37SKZ6_9PROT</name>
<proteinExistence type="predicted"/>
<dbReference type="Proteomes" id="UP001156708">
    <property type="component" value="Unassembled WGS sequence"/>
</dbReference>
<sequence>MAAGFVGDGAFAVIGADLEKPVVGCRCGLEFGNDRQFASHGVLLCAFKVSGHNAGAIVTIAEFFGNWQDWEDRHGRDQPKRLAPKEQPPRKLSG</sequence>
<feature type="region of interest" description="Disordered" evidence="1">
    <location>
        <begin position="73"/>
        <end position="94"/>
    </location>
</feature>
<protein>
    <submittedName>
        <fullName evidence="2">Uncharacterized protein</fullName>
    </submittedName>
</protein>
<gene>
    <name evidence="2" type="ORF">GCM10007872_25120</name>
</gene>
<evidence type="ECO:0000313" key="3">
    <source>
        <dbReference type="Proteomes" id="UP001156708"/>
    </source>
</evidence>
<evidence type="ECO:0000313" key="2">
    <source>
        <dbReference type="EMBL" id="GLQ85602.1"/>
    </source>
</evidence>
<organism evidence="2 3">
    <name type="scientific">Gluconobacter sphaericus NBRC 12467</name>
    <dbReference type="NCBI Taxonomy" id="1307951"/>
    <lineage>
        <taxon>Bacteria</taxon>
        <taxon>Pseudomonadati</taxon>
        <taxon>Pseudomonadota</taxon>
        <taxon>Alphaproteobacteria</taxon>
        <taxon>Acetobacterales</taxon>
        <taxon>Acetobacteraceae</taxon>
        <taxon>Gluconobacter</taxon>
    </lineage>
</organism>